<comment type="subcellular location">
    <subcellularLocation>
        <location evidence="2">Membrane</location>
        <topology evidence="2">Single-pass membrane protein</topology>
    </subcellularLocation>
</comment>
<evidence type="ECO:0000256" key="5">
    <source>
        <dbReference type="ARBA" id="ARBA00022617"/>
    </source>
</evidence>
<evidence type="ECO:0000256" key="10">
    <source>
        <dbReference type="ARBA" id="ARBA00023004"/>
    </source>
</evidence>
<evidence type="ECO:0000256" key="1">
    <source>
        <dbReference type="ARBA" id="ARBA00001971"/>
    </source>
</evidence>
<comment type="cofactor">
    <cofactor evidence="1 14">
        <name>heme</name>
        <dbReference type="ChEBI" id="CHEBI:30413"/>
    </cofactor>
</comment>
<dbReference type="PANTHER" id="PTHR46300:SF2">
    <property type="entry name" value="CYTOCHROME P450 MONOOXYGENASE ALNH-RELATED"/>
    <property type="match status" value="1"/>
</dbReference>
<evidence type="ECO:0000256" key="2">
    <source>
        <dbReference type="ARBA" id="ARBA00004167"/>
    </source>
</evidence>
<dbReference type="CDD" id="cd11065">
    <property type="entry name" value="CYP64-like"/>
    <property type="match status" value="1"/>
</dbReference>
<evidence type="ECO:0000256" key="8">
    <source>
        <dbReference type="ARBA" id="ARBA00022989"/>
    </source>
</evidence>
<name>A0A0W0GBR9_MONRR</name>
<dbReference type="Proteomes" id="UP000054988">
    <property type="component" value="Unassembled WGS sequence"/>
</dbReference>
<dbReference type="GO" id="GO:0004497">
    <property type="term" value="F:monooxygenase activity"/>
    <property type="evidence" value="ECO:0007669"/>
    <property type="project" value="UniProtKB-KW"/>
</dbReference>
<dbReference type="PRINTS" id="PR00463">
    <property type="entry name" value="EP450I"/>
</dbReference>
<dbReference type="InterPro" id="IPR050364">
    <property type="entry name" value="Cytochrome_P450_fung"/>
</dbReference>
<keyword evidence="13" id="KW-0325">Glycoprotein</keyword>
<keyword evidence="9 15" id="KW-0560">Oxidoreductase</keyword>
<dbReference type="PANTHER" id="PTHR46300">
    <property type="entry name" value="P450, PUTATIVE (EUROFUNG)-RELATED-RELATED"/>
    <property type="match status" value="1"/>
</dbReference>
<dbReference type="Pfam" id="PF00067">
    <property type="entry name" value="p450"/>
    <property type="match status" value="1"/>
</dbReference>
<dbReference type="GO" id="GO:0005506">
    <property type="term" value="F:iron ion binding"/>
    <property type="evidence" value="ECO:0007669"/>
    <property type="project" value="InterPro"/>
</dbReference>
<evidence type="ECO:0000313" key="17">
    <source>
        <dbReference type="EMBL" id="KTB46009.1"/>
    </source>
</evidence>
<sequence>MSSPLYLGATCIIVGTLIVLRVLKIGRREVFLPPGPPTIPILGNLHVFPKLSVQWKFTEWARQYGDIYSLKLGPATVVVLTSMEAVKELLDKRSHATAGRPPSAAAELVTNGIHMGLGRYNDVWKIQRKVAQTILTPTAVQRHLPIQRAEATQVMYDFLKTPENFFKHLSRYSNSVIMSVLWGKRCPRYNTKEAVEIVEAGRIWARLLVPGVIPPIDVFPFLNYIPERWADWKGKVNYLKERQRRTHFGLLDDCARRMKNGEANGCYMEEVLRRQEEWGLDRDVVGYVMSMIIYHFLSQVISYIGTVLLEGGTDTTYAFLQTLVLFLTAYPDVQRKAQEELDRIVGDQRAPALHDLEKTPYIQAIIKETIRIRPVGPVGIPHATTSTEEFRGYVLPEGTAIFSNTYGIFHDPDIFEDPETFNPDRYLLTEHGTKPGVDDSAFQGRAANIVFGFGRRICPGVHLAYNSLALNTMNLLWAFDFRPAKDPESGRDVPIDVWGYEEVSFGLALTPKPFQCRIIPRGEHVEDIIESEFRASTETFVQFERDLAEEDKRWVDEIRSGW</sequence>
<keyword evidence="10 14" id="KW-0408">Iron</keyword>
<dbReference type="PRINTS" id="PR00385">
    <property type="entry name" value="P450"/>
</dbReference>
<keyword evidence="8 16" id="KW-1133">Transmembrane helix</keyword>
<keyword evidence="12 16" id="KW-0472">Membrane</keyword>
<dbReference type="Gene3D" id="1.10.630.10">
    <property type="entry name" value="Cytochrome P450"/>
    <property type="match status" value="1"/>
</dbReference>
<dbReference type="SUPFAM" id="SSF48264">
    <property type="entry name" value="Cytochrome P450"/>
    <property type="match status" value="1"/>
</dbReference>
<dbReference type="EMBL" id="LATX01000529">
    <property type="protein sequence ID" value="KTB46009.1"/>
    <property type="molecule type" value="Genomic_DNA"/>
</dbReference>
<keyword evidence="5 14" id="KW-0349">Heme</keyword>
<dbReference type="PROSITE" id="PS00086">
    <property type="entry name" value="CYTOCHROME_P450"/>
    <property type="match status" value="1"/>
</dbReference>
<comment type="caution">
    <text evidence="17">The sequence shown here is derived from an EMBL/GenBank/DDBJ whole genome shotgun (WGS) entry which is preliminary data.</text>
</comment>
<evidence type="ECO:0000256" key="4">
    <source>
        <dbReference type="ARBA" id="ARBA00010617"/>
    </source>
</evidence>
<evidence type="ECO:0000313" key="18">
    <source>
        <dbReference type="Proteomes" id="UP000054988"/>
    </source>
</evidence>
<evidence type="ECO:0000256" key="12">
    <source>
        <dbReference type="ARBA" id="ARBA00023136"/>
    </source>
</evidence>
<evidence type="ECO:0000256" key="13">
    <source>
        <dbReference type="ARBA" id="ARBA00023180"/>
    </source>
</evidence>
<keyword evidence="7 14" id="KW-0479">Metal-binding</keyword>
<dbReference type="InterPro" id="IPR036396">
    <property type="entry name" value="Cyt_P450_sf"/>
</dbReference>
<evidence type="ECO:0000256" key="16">
    <source>
        <dbReference type="SAM" id="Phobius"/>
    </source>
</evidence>
<comment type="similarity">
    <text evidence="4 15">Belongs to the cytochrome P450 family.</text>
</comment>
<comment type="pathway">
    <text evidence="3">Secondary metabolite biosynthesis.</text>
</comment>
<organism evidence="17 18">
    <name type="scientific">Moniliophthora roreri</name>
    <name type="common">Frosty pod rot fungus</name>
    <name type="synonym">Monilia roreri</name>
    <dbReference type="NCBI Taxonomy" id="221103"/>
    <lineage>
        <taxon>Eukaryota</taxon>
        <taxon>Fungi</taxon>
        <taxon>Dikarya</taxon>
        <taxon>Basidiomycota</taxon>
        <taxon>Agaricomycotina</taxon>
        <taxon>Agaricomycetes</taxon>
        <taxon>Agaricomycetidae</taxon>
        <taxon>Agaricales</taxon>
        <taxon>Marasmiineae</taxon>
        <taxon>Marasmiaceae</taxon>
        <taxon>Moniliophthora</taxon>
    </lineage>
</organism>
<feature type="binding site" description="axial binding residue" evidence="14">
    <location>
        <position position="458"/>
    </location>
    <ligand>
        <name>heme</name>
        <dbReference type="ChEBI" id="CHEBI:30413"/>
    </ligand>
    <ligandPart>
        <name>Fe</name>
        <dbReference type="ChEBI" id="CHEBI:18248"/>
    </ligandPart>
</feature>
<evidence type="ECO:0000256" key="6">
    <source>
        <dbReference type="ARBA" id="ARBA00022692"/>
    </source>
</evidence>
<keyword evidence="11 15" id="KW-0503">Monooxygenase</keyword>
<dbReference type="eggNOG" id="KOG0156">
    <property type="taxonomic scope" value="Eukaryota"/>
</dbReference>
<feature type="transmembrane region" description="Helical" evidence="16">
    <location>
        <begin position="6"/>
        <end position="23"/>
    </location>
</feature>
<evidence type="ECO:0000256" key="9">
    <source>
        <dbReference type="ARBA" id="ARBA00023002"/>
    </source>
</evidence>
<reference evidence="17 18" key="1">
    <citation type="submission" date="2015-12" db="EMBL/GenBank/DDBJ databases">
        <title>Draft genome sequence of Moniliophthora roreri, the causal agent of frosty pod rot of cacao.</title>
        <authorList>
            <person name="Aime M.C."/>
            <person name="Diaz-Valderrama J.R."/>
            <person name="Kijpornyongpan T."/>
            <person name="Phillips-Mora W."/>
        </authorList>
    </citation>
    <scope>NUCLEOTIDE SEQUENCE [LARGE SCALE GENOMIC DNA]</scope>
    <source>
        <strain evidence="17 18">MCA 2952</strain>
    </source>
</reference>
<dbReference type="GO" id="GO:0016705">
    <property type="term" value="F:oxidoreductase activity, acting on paired donors, with incorporation or reduction of molecular oxygen"/>
    <property type="evidence" value="ECO:0007669"/>
    <property type="project" value="InterPro"/>
</dbReference>
<keyword evidence="6 16" id="KW-0812">Transmembrane</keyword>
<dbReference type="InterPro" id="IPR002401">
    <property type="entry name" value="Cyt_P450_E_grp-I"/>
</dbReference>
<dbReference type="InterPro" id="IPR017972">
    <property type="entry name" value="Cyt_P450_CS"/>
</dbReference>
<evidence type="ECO:0000256" key="15">
    <source>
        <dbReference type="RuleBase" id="RU000461"/>
    </source>
</evidence>
<dbReference type="GO" id="GO:0020037">
    <property type="term" value="F:heme binding"/>
    <property type="evidence" value="ECO:0007669"/>
    <property type="project" value="InterPro"/>
</dbReference>
<accession>A0A0W0GBR9</accession>
<dbReference type="AlphaFoldDB" id="A0A0W0GBR9"/>
<protein>
    <submittedName>
        <fullName evidence="17">Putative cytochrome P450</fullName>
    </submittedName>
</protein>
<evidence type="ECO:0000256" key="11">
    <source>
        <dbReference type="ARBA" id="ARBA00023033"/>
    </source>
</evidence>
<gene>
    <name evidence="17" type="ORF">WG66_1439</name>
</gene>
<proteinExistence type="inferred from homology"/>
<evidence type="ECO:0000256" key="7">
    <source>
        <dbReference type="ARBA" id="ARBA00022723"/>
    </source>
</evidence>
<evidence type="ECO:0000256" key="14">
    <source>
        <dbReference type="PIRSR" id="PIRSR602401-1"/>
    </source>
</evidence>
<dbReference type="GO" id="GO:0016020">
    <property type="term" value="C:membrane"/>
    <property type="evidence" value="ECO:0007669"/>
    <property type="project" value="UniProtKB-SubCell"/>
</dbReference>
<evidence type="ECO:0000256" key="3">
    <source>
        <dbReference type="ARBA" id="ARBA00005179"/>
    </source>
</evidence>
<dbReference type="InterPro" id="IPR001128">
    <property type="entry name" value="Cyt_P450"/>
</dbReference>